<dbReference type="InterPro" id="IPR005637">
    <property type="entry name" value="TAP_C_dom"/>
</dbReference>
<comment type="caution">
    <text evidence="10">The sequence shown here is derived from an EMBL/GenBank/DDBJ whole genome shotgun (WGS) entry which is preliminary data.</text>
</comment>
<evidence type="ECO:0000313" key="11">
    <source>
        <dbReference type="Proteomes" id="UP000827284"/>
    </source>
</evidence>
<dbReference type="SUPFAM" id="SSF46934">
    <property type="entry name" value="UBA-like"/>
    <property type="match status" value="1"/>
</dbReference>
<dbReference type="AlphaFoldDB" id="A0A9P3HF46"/>
<feature type="domain" description="NTF2" evidence="9">
    <location>
        <begin position="438"/>
        <end position="630"/>
    </location>
</feature>
<dbReference type="SUPFAM" id="SSF54427">
    <property type="entry name" value="NTF2-like"/>
    <property type="match status" value="1"/>
</dbReference>
<organism evidence="10 11">
    <name type="scientific">Entomortierella parvispora</name>
    <dbReference type="NCBI Taxonomy" id="205924"/>
    <lineage>
        <taxon>Eukaryota</taxon>
        <taxon>Fungi</taxon>
        <taxon>Fungi incertae sedis</taxon>
        <taxon>Mucoromycota</taxon>
        <taxon>Mortierellomycotina</taxon>
        <taxon>Mortierellomycetes</taxon>
        <taxon>Mortierellales</taxon>
        <taxon>Mortierellaceae</taxon>
        <taxon>Entomortierella</taxon>
    </lineage>
</organism>
<evidence type="ECO:0000256" key="4">
    <source>
        <dbReference type="ARBA" id="ARBA00022614"/>
    </source>
</evidence>
<evidence type="ECO:0000313" key="10">
    <source>
        <dbReference type="EMBL" id="GJJ75524.1"/>
    </source>
</evidence>
<dbReference type="InterPro" id="IPR009060">
    <property type="entry name" value="UBA-like_sf"/>
</dbReference>
<dbReference type="Gene3D" id="3.10.450.50">
    <property type="match status" value="1"/>
</dbReference>
<keyword evidence="3" id="KW-0813">Transport</keyword>
<dbReference type="SUPFAM" id="SSF52058">
    <property type="entry name" value="L domain-like"/>
    <property type="match status" value="1"/>
</dbReference>
<keyword evidence="11" id="KW-1185">Reference proteome</keyword>
<dbReference type="GO" id="GO:0016973">
    <property type="term" value="P:poly(A)+ mRNA export from nucleus"/>
    <property type="evidence" value="ECO:0007669"/>
    <property type="project" value="TreeGrafter"/>
</dbReference>
<keyword evidence="4" id="KW-0433">Leucine-rich repeat</keyword>
<dbReference type="Pfam" id="PF22602">
    <property type="entry name" value="NXF_NTF2"/>
    <property type="match status" value="1"/>
</dbReference>
<dbReference type="InterPro" id="IPR030217">
    <property type="entry name" value="NXF_fam"/>
</dbReference>
<reference evidence="10" key="1">
    <citation type="submission" date="2021-11" db="EMBL/GenBank/DDBJ databases">
        <authorList>
            <person name="Herlambang A."/>
            <person name="Guo Y."/>
            <person name="Takashima Y."/>
            <person name="Nishizawa T."/>
        </authorList>
    </citation>
    <scope>NUCLEOTIDE SEQUENCE</scope>
    <source>
        <strain evidence="10">E1425</strain>
    </source>
</reference>
<dbReference type="Gene3D" id="1.10.8.10">
    <property type="entry name" value="DNA helicase RuvA subunit, C-terminal domain"/>
    <property type="match status" value="1"/>
</dbReference>
<evidence type="ECO:0000256" key="3">
    <source>
        <dbReference type="ARBA" id="ARBA00022448"/>
    </source>
</evidence>
<feature type="compositionally biased region" description="Gly residues" evidence="8">
    <location>
        <begin position="11"/>
        <end position="24"/>
    </location>
</feature>
<dbReference type="GO" id="GO:0003723">
    <property type="term" value="F:RNA binding"/>
    <property type="evidence" value="ECO:0007669"/>
    <property type="project" value="TreeGrafter"/>
</dbReference>
<accession>A0A9P3HF46</accession>
<gene>
    <name evidence="10" type="ORF">EMPS_07882</name>
</gene>
<protein>
    <submittedName>
        <fullName evidence="10">Nuclear RNA export factor</fullName>
    </submittedName>
</protein>
<name>A0A9P3HF46_9FUNG</name>
<evidence type="ECO:0000256" key="8">
    <source>
        <dbReference type="SAM" id="MobiDB-lite"/>
    </source>
</evidence>
<evidence type="ECO:0000256" key="1">
    <source>
        <dbReference type="ARBA" id="ARBA00004123"/>
    </source>
</evidence>
<dbReference type="GO" id="GO:0005634">
    <property type="term" value="C:nucleus"/>
    <property type="evidence" value="ECO:0007669"/>
    <property type="project" value="UniProtKB-SubCell"/>
</dbReference>
<keyword evidence="5" id="KW-0677">Repeat</keyword>
<dbReference type="PROSITE" id="PS50177">
    <property type="entry name" value="NTF2_DOMAIN"/>
    <property type="match status" value="1"/>
</dbReference>
<proteinExistence type="inferred from homology"/>
<evidence type="ECO:0000256" key="7">
    <source>
        <dbReference type="ARBA" id="ARBA00023242"/>
    </source>
</evidence>
<comment type="subcellular location">
    <subcellularLocation>
        <location evidence="1">Nucleus</location>
    </subcellularLocation>
</comment>
<dbReference type="InterPro" id="IPR032710">
    <property type="entry name" value="NTF2-like_dom_sf"/>
</dbReference>
<evidence type="ECO:0000259" key="9">
    <source>
        <dbReference type="PROSITE" id="PS50177"/>
    </source>
</evidence>
<keyword evidence="7" id="KW-0539">Nucleus</keyword>
<evidence type="ECO:0000256" key="6">
    <source>
        <dbReference type="ARBA" id="ARBA00022816"/>
    </source>
</evidence>
<comment type="similarity">
    <text evidence="2">Belongs to the NXF family.</text>
</comment>
<feature type="compositionally biased region" description="Basic residues" evidence="8">
    <location>
        <begin position="1"/>
        <end position="10"/>
    </location>
</feature>
<dbReference type="OrthoDB" id="25872at2759"/>
<feature type="compositionally biased region" description="Polar residues" evidence="8">
    <location>
        <begin position="57"/>
        <end position="71"/>
    </location>
</feature>
<evidence type="ECO:0000256" key="2">
    <source>
        <dbReference type="ARBA" id="ARBA00009285"/>
    </source>
</evidence>
<dbReference type="InterPro" id="IPR057125">
    <property type="entry name" value="NXF1/2/3/5-like_LRR"/>
</dbReference>
<reference evidence="10" key="2">
    <citation type="journal article" date="2022" name="Microbiol. Resour. Announc.">
        <title>Whole-Genome Sequence of Entomortierella parvispora E1425, a Mucoromycotan Fungus Associated with Burkholderiaceae-Related Endosymbiotic Bacteria.</title>
        <authorList>
            <person name="Herlambang A."/>
            <person name="Guo Y."/>
            <person name="Takashima Y."/>
            <person name="Narisawa K."/>
            <person name="Ohta H."/>
            <person name="Nishizawa T."/>
        </authorList>
    </citation>
    <scope>NUCLEOTIDE SEQUENCE</scope>
    <source>
        <strain evidence="10">E1425</strain>
    </source>
</reference>
<dbReference type="SMART" id="SM00804">
    <property type="entry name" value="TAP_C"/>
    <property type="match status" value="1"/>
</dbReference>
<keyword evidence="6" id="KW-0509">mRNA transport</keyword>
<dbReference type="InterPro" id="IPR002075">
    <property type="entry name" value="NTF2_dom"/>
</dbReference>
<dbReference type="InterPro" id="IPR018222">
    <property type="entry name" value="Nuclear_transport_factor_2_euk"/>
</dbReference>
<dbReference type="PANTHER" id="PTHR10662:SF22">
    <property type="entry name" value="NUCLEAR RNA EXPORT FACTOR 1"/>
    <property type="match status" value="1"/>
</dbReference>
<feature type="region of interest" description="Disordered" evidence="8">
    <location>
        <begin position="571"/>
        <end position="593"/>
    </location>
</feature>
<evidence type="ECO:0000256" key="5">
    <source>
        <dbReference type="ARBA" id="ARBA00022737"/>
    </source>
</evidence>
<dbReference type="InterPro" id="IPR032675">
    <property type="entry name" value="LRR_dom_sf"/>
</dbReference>
<dbReference type="Pfam" id="PF03943">
    <property type="entry name" value="TAP_C"/>
    <property type="match status" value="1"/>
</dbReference>
<dbReference type="Pfam" id="PF24048">
    <property type="entry name" value="LRR_NXF1-5"/>
    <property type="match status" value="1"/>
</dbReference>
<dbReference type="EMBL" id="BQFW01000011">
    <property type="protein sequence ID" value="GJJ75524.1"/>
    <property type="molecule type" value="Genomic_DNA"/>
</dbReference>
<sequence>MHRGGHRGNFRGRGGGGRGRGAGGDAWNDGRFRNEGGTAEHPVFSGNQHQPPMLETWGNQVNNGADVSNTQPRRGPPSRDDGSRSRGGSGRGRGDYHGPRGGVDSYQGGPQRSTVIVFVNPERGRPSISHEIDAIMERLKIMAAPISINMSSPRSSATGGISFLVGDIDQAIALKSLSGLEVRPGQRVNITTSEDKNKLAGMQFVSPSFPRNTSSSPGPSLSTVGYSVTNGVDVQAQSRVESDPRLPAIQQFIRSRYNNGFLNLDNMAQDRNLGAARISPLGDARSNSGYTILKAAAELFPDITTISFAHNRLYSVESIQSVAKFFPGLLNLSLKGNNIREYRDVEFLGGQKLPNLRELILTNNPLRDQEISESGDDMSYRSRITRLFPSVQVLDQLPVAPRITFGVSDVVADIRPVRSVLPKPVRANFFDSPSTEATVLEFLTSFFNVFDSNRSLLEHVYDSAATFSYQVADPHHHQYKRHDHHRRYDSWDIYNSKDRNLNRTSDLVQRTAALSVGSRSIVHQGLSRFPSTIHDLSDGSKFCVDAWQTGGLLATVCLYVMVHGEFEEISSNYPAPSSRGRRSGYDRNNGSNSKVRRSFDRAFILIPAPQGTIAADQGWKCLIVSDQMTLRNYSGSEAWKPETGSSNSLPAIEEGSSIPALMGPHHIPTITAAAPSAIELAQQLQNQFSGLSSEQQAKMQELQRITGLKFGYALECMNVVGWDMQQGVALVNEKRATIPADAWQAPFVFM</sequence>
<dbReference type="Gene3D" id="3.80.10.10">
    <property type="entry name" value="Ribonuclease Inhibitor"/>
    <property type="match status" value="1"/>
</dbReference>
<dbReference type="Proteomes" id="UP000827284">
    <property type="component" value="Unassembled WGS sequence"/>
</dbReference>
<dbReference type="PANTHER" id="PTHR10662">
    <property type="entry name" value="NUCLEAR RNA EXPORT FACTOR"/>
    <property type="match status" value="1"/>
</dbReference>
<feature type="region of interest" description="Disordered" evidence="8">
    <location>
        <begin position="1"/>
        <end position="110"/>
    </location>
</feature>